<dbReference type="Proteomes" id="UP001629244">
    <property type="component" value="Unassembled WGS sequence"/>
</dbReference>
<dbReference type="Gene3D" id="3.40.50.300">
    <property type="entry name" value="P-loop containing nucleotide triphosphate hydrolases"/>
    <property type="match status" value="1"/>
</dbReference>
<evidence type="ECO:0000256" key="3">
    <source>
        <dbReference type="ARBA" id="ARBA00022840"/>
    </source>
</evidence>
<feature type="domain" description="Bacterial type II secretion system protein E" evidence="5">
    <location>
        <begin position="150"/>
        <end position="321"/>
    </location>
</feature>
<evidence type="ECO:0000259" key="5">
    <source>
        <dbReference type="Pfam" id="PF00437"/>
    </source>
</evidence>
<comment type="similarity">
    <text evidence="1">Belongs to the GSP E family.</text>
</comment>
<dbReference type="RefSeq" id="WP_408079346.1">
    <property type="nucleotide sequence ID" value="NZ_JBELQC010000002.1"/>
</dbReference>
<evidence type="ECO:0000256" key="4">
    <source>
        <dbReference type="SAM" id="MobiDB-lite"/>
    </source>
</evidence>
<feature type="region of interest" description="Disordered" evidence="4">
    <location>
        <begin position="337"/>
        <end position="372"/>
    </location>
</feature>
<reference evidence="6 7" key="1">
    <citation type="submission" date="2024-06" db="EMBL/GenBank/DDBJ databases">
        <authorList>
            <person name="Kaempfer P."/>
            <person name="Viver T."/>
        </authorList>
    </citation>
    <scope>NUCLEOTIDE SEQUENCE [LARGE SCALE GENOMIC DNA]</scope>
    <source>
        <strain evidence="6 7">ST-64</strain>
    </source>
</reference>
<comment type="caution">
    <text evidence="6">The sequence shown here is derived from an EMBL/GenBank/DDBJ whole genome shotgun (WGS) entry which is preliminary data.</text>
</comment>
<evidence type="ECO:0000256" key="2">
    <source>
        <dbReference type="ARBA" id="ARBA00022741"/>
    </source>
</evidence>
<dbReference type="EMBL" id="JBELQC010000002">
    <property type="protein sequence ID" value="MFL9842058.1"/>
    <property type="molecule type" value="Genomic_DNA"/>
</dbReference>
<sequence>MRDAAGFEKLVLAAKHARATALHVVQGDDGLTILARIGGELSRFRAAPAPAPAPAEWFAHAAAHPLATRDDDRIVIDLSGAAHADCGLAALAMPEDMLGRLRGALRAGGGALLIASQDADALRRVMAAAAQAPGERYVARVPGGRDDLERAGRMDCDSILLGPCTDRAAIDTAFDLAQQGRRVVIGIDAETIVAAITQLRAWRVNRYGIALGLRALIAVRPERRLCSACSNPAQARGSDAALLGVDPGTVIYRPGGCAACGHSGFDGTALLFETVAIDNDLRRLLVEGGDATMLARHAFMHCPTLAASARGMAREGQISVDAAIAITREAGRAGVSGTGLHPHLLPSNTQRLDAGPFSPLSARLHGDRSSIG</sequence>
<name>A0ABW8YSL4_9SPHN</name>
<dbReference type="Pfam" id="PF00437">
    <property type="entry name" value="T2SSE"/>
    <property type="match status" value="1"/>
</dbReference>
<keyword evidence="7" id="KW-1185">Reference proteome</keyword>
<gene>
    <name evidence="6" type="ORF">ABS767_13880</name>
</gene>
<protein>
    <recommendedName>
        <fullName evidence="5">Bacterial type II secretion system protein E domain-containing protein</fullName>
    </recommendedName>
</protein>
<evidence type="ECO:0000256" key="1">
    <source>
        <dbReference type="ARBA" id="ARBA00006611"/>
    </source>
</evidence>
<keyword evidence="2" id="KW-0547">Nucleotide-binding</keyword>
<organism evidence="6 7">
    <name type="scientific">Sphingomonas plantiphila</name>
    <dbReference type="NCBI Taxonomy" id="3163295"/>
    <lineage>
        <taxon>Bacteria</taxon>
        <taxon>Pseudomonadati</taxon>
        <taxon>Pseudomonadota</taxon>
        <taxon>Alphaproteobacteria</taxon>
        <taxon>Sphingomonadales</taxon>
        <taxon>Sphingomonadaceae</taxon>
        <taxon>Sphingomonas</taxon>
    </lineage>
</organism>
<keyword evidence="3" id="KW-0067">ATP-binding</keyword>
<dbReference type="InterPro" id="IPR027417">
    <property type="entry name" value="P-loop_NTPase"/>
</dbReference>
<accession>A0ABW8YSL4</accession>
<proteinExistence type="inferred from homology"/>
<evidence type="ECO:0000313" key="6">
    <source>
        <dbReference type="EMBL" id="MFL9842058.1"/>
    </source>
</evidence>
<dbReference type="SUPFAM" id="SSF52540">
    <property type="entry name" value="P-loop containing nucleoside triphosphate hydrolases"/>
    <property type="match status" value="1"/>
</dbReference>
<dbReference type="PANTHER" id="PTHR30258">
    <property type="entry name" value="TYPE II SECRETION SYSTEM PROTEIN GSPE-RELATED"/>
    <property type="match status" value="1"/>
</dbReference>
<dbReference type="PANTHER" id="PTHR30258:SF3">
    <property type="entry name" value="SLL1921 PROTEIN"/>
    <property type="match status" value="1"/>
</dbReference>
<dbReference type="InterPro" id="IPR001482">
    <property type="entry name" value="T2SS/T4SS_dom"/>
</dbReference>
<evidence type="ECO:0000313" key="7">
    <source>
        <dbReference type="Proteomes" id="UP001629244"/>
    </source>
</evidence>